<evidence type="ECO:0000313" key="13">
    <source>
        <dbReference type="Proteomes" id="UP000188320"/>
    </source>
</evidence>
<dbReference type="FunFam" id="2.130.10.10:FF:000378">
    <property type="entry name" value="U3 small nucleolar RNA-associated protein 7"/>
    <property type="match status" value="1"/>
</dbReference>
<dbReference type="PANTHER" id="PTHR14085">
    <property type="entry name" value="WD-REPEAT PROTEIN BING4"/>
    <property type="match status" value="1"/>
</dbReference>
<dbReference type="Pfam" id="PF08149">
    <property type="entry name" value="BING4CT"/>
    <property type="match status" value="1"/>
</dbReference>
<reference evidence="11" key="1">
    <citation type="submission" date="2017-01" db="EMBL/GenBank/DDBJ databases">
        <authorList>
            <person name="Mah S.A."/>
            <person name="Swanson W.J."/>
            <person name="Moy G.W."/>
            <person name="Vacquier V.D."/>
        </authorList>
    </citation>
    <scope>NUCLEOTIDE SEQUENCE [LARGE SCALE GENOMIC DNA]</scope>
    <source>
        <strain evidence="11">COL-18-3</strain>
    </source>
</reference>
<dbReference type="OrthoDB" id="10251154at2759"/>
<feature type="repeat" description="WD" evidence="8">
    <location>
        <begin position="320"/>
        <end position="354"/>
    </location>
</feature>
<dbReference type="GO" id="GO:0032040">
    <property type="term" value="C:small-subunit processome"/>
    <property type="evidence" value="ECO:0007669"/>
    <property type="project" value="TreeGrafter"/>
</dbReference>
<evidence type="ECO:0000256" key="9">
    <source>
        <dbReference type="SAM" id="MobiDB-lite"/>
    </source>
</evidence>
<comment type="subcellular location">
    <subcellularLocation>
        <location evidence="2">Nucleus</location>
        <location evidence="2">Nucleolus</location>
    </subcellularLocation>
</comment>
<dbReference type="InterPro" id="IPR015943">
    <property type="entry name" value="WD40/YVTN_repeat-like_dom_sf"/>
</dbReference>
<feature type="domain" description="BING4 C-terminal" evidence="10">
    <location>
        <begin position="402"/>
        <end position="481"/>
    </location>
</feature>
<keyword evidence="4 8" id="KW-0853">WD repeat</keyword>
<dbReference type="InterPro" id="IPR036322">
    <property type="entry name" value="WD40_repeat_dom_sf"/>
</dbReference>
<keyword evidence="6" id="KW-0539">Nucleus</keyword>
<proteinExistence type="predicted"/>
<dbReference type="Pfam" id="PF00400">
    <property type="entry name" value="WD40"/>
    <property type="match status" value="1"/>
</dbReference>
<dbReference type="Proteomes" id="UP000188320">
    <property type="component" value="Unassembled WGS sequence"/>
</dbReference>
<dbReference type="SMART" id="SM00320">
    <property type="entry name" value="WD40"/>
    <property type="match status" value="5"/>
</dbReference>
<dbReference type="GO" id="GO:0030686">
    <property type="term" value="C:90S preribosome"/>
    <property type="evidence" value="ECO:0007669"/>
    <property type="project" value="TreeGrafter"/>
</dbReference>
<dbReference type="PROSITE" id="PS00678">
    <property type="entry name" value="WD_REPEATS_1"/>
    <property type="match status" value="1"/>
</dbReference>
<feature type="region of interest" description="Disordered" evidence="9">
    <location>
        <begin position="1"/>
        <end position="26"/>
    </location>
</feature>
<keyword evidence="13" id="KW-1185">Reference proteome</keyword>
<dbReference type="InterPro" id="IPR001680">
    <property type="entry name" value="WD40_rpt"/>
</dbReference>
<keyword evidence="5" id="KW-0677">Repeat</keyword>
<dbReference type="SUPFAM" id="SSF50978">
    <property type="entry name" value="WD40 repeat-like"/>
    <property type="match status" value="1"/>
</dbReference>
<dbReference type="PROSITE" id="PS50082">
    <property type="entry name" value="WD_REPEATS_2"/>
    <property type="match status" value="1"/>
</dbReference>
<evidence type="ECO:0000256" key="2">
    <source>
        <dbReference type="ARBA" id="ARBA00004604"/>
    </source>
</evidence>
<dbReference type="Gene3D" id="2.130.10.10">
    <property type="entry name" value="YVTN repeat-like/Quinoprotein amine dehydrogenase"/>
    <property type="match status" value="1"/>
</dbReference>
<dbReference type="SMART" id="SM01033">
    <property type="entry name" value="BING4CT"/>
    <property type="match status" value="1"/>
</dbReference>
<dbReference type="PANTHER" id="PTHR14085:SF3">
    <property type="entry name" value="WD REPEAT-CONTAINING PROTEIN 46"/>
    <property type="match status" value="1"/>
</dbReference>
<dbReference type="InterPro" id="IPR019775">
    <property type="entry name" value="WD40_repeat_CS"/>
</dbReference>
<gene>
    <name evidence="12" type="ORF">AX774_g3813</name>
    <name evidence="11" type="ORF">AX774_g7681</name>
</gene>
<keyword evidence="3" id="KW-0698">rRNA processing</keyword>
<evidence type="ECO:0000256" key="3">
    <source>
        <dbReference type="ARBA" id="ARBA00022552"/>
    </source>
</evidence>
<evidence type="ECO:0000256" key="8">
    <source>
        <dbReference type="PROSITE-ProRule" id="PRU00221"/>
    </source>
</evidence>
<sequence length="581" mass="66225">MGVAKEKKLREKQKEKESGVAKESTSKRIKNELLKDISAKNQKAKERRKLILGVESVEENEQSEYLKNLKTKVGKYNRVKYASLRKFKTQRERQKTFKEQDIGLLAAERAARAEILNVGEAGYLVPENEMEKTYKFKQDEIVKNVDINSVQRRFELKLDEFGPYNIDYSRNGRHLLLGGDRGHISSIDWLGGKVQCEFHVRETVRDVKYLHNETMFAVAQKKYTYLYDSRGAEIHCLKKFVETNVLDFLPYHFLLVGVGNQGMLRYQDVSTGQIVAELKTKLGPCKAMVSSKYNAVEHLGHGNGTVTLWSPSTSEPLVKMLCHKTPISSIAIDHSGTYMATSGLDNLLKVWDIRMHYKELHSYRTFTPATSMDISQLGMLAYSHNGYVTIWKDALQSKAKDPYLSHLHSGTTIESLRFVPYEDVLGFGHSTGFSSILVPGAGEPNYDTLEANPFQTSKQRKEAEVASLLDKLQPDMINLDPNFIAGMETTSAAKSAQQAREELVKEMQLKRNEQLKFKKRGRNSAAKRALRKKQKNVIDIRKLQLLDKLEKEKRAKLNNKLDAAETSGALSRFYKEKKRKS</sequence>
<comment type="caution">
    <text evidence="11">The sequence shown here is derived from an EMBL/GenBank/DDBJ whole genome shotgun (WGS) entry which is preliminary data.</text>
</comment>
<dbReference type="EMBL" id="LSSK01001727">
    <property type="protein sequence ID" value="OMH78926.1"/>
    <property type="molecule type" value="Genomic_DNA"/>
</dbReference>
<dbReference type="AlphaFoldDB" id="A0A1R1PD92"/>
<evidence type="ECO:0000256" key="6">
    <source>
        <dbReference type="ARBA" id="ARBA00023242"/>
    </source>
</evidence>
<reference evidence="13" key="2">
    <citation type="submission" date="2017-01" db="EMBL/GenBank/DDBJ databases">
        <authorList>
            <person name="Wang Y."/>
            <person name="White M."/>
            <person name="Kvist S."/>
            <person name="Moncalvo J.-M."/>
        </authorList>
    </citation>
    <scope>NUCLEOTIDE SEQUENCE [LARGE SCALE GENOMIC DNA]</scope>
    <source>
        <strain evidence="13">COL-18-3</strain>
    </source>
</reference>
<evidence type="ECO:0000256" key="4">
    <source>
        <dbReference type="ARBA" id="ARBA00022574"/>
    </source>
</evidence>
<name>A0A1R1PD92_ZANCU</name>
<protein>
    <recommendedName>
        <fullName evidence="7">U three protein 7</fullName>
    </recommendedName>
</protein>
<evidence type="ECO:0000313" key="11">
    <source>
        <dbReference type="EMBL" id="OMH78926.1"/>
    </source>
</evidence>
<organism evidence="11 13">
    <name type="scientific">Zancudomyces culisetae</name>
    <name type="common">Gut fungus</name>
    <name type="synonym">Smittium culisetae</name>
    <dbReference type="NCBI Taxonomy" id="1213189"/>
    <lineage>
        <taxon>Eukaryota</taxon>
        <taxon>Fungi</taxon>
        <taxon>Fungi incertae sedis</taxon>
        <taxon>Zoopagomycota</taxon>
        <taxon>Kickxellomycotina</taxon>
        <taxon>Harpellomycetes</taxon>
        <taxon>Harpellales</taxon>
        <taxon>Legeriomycetaceae</taxon>
        <taxon>Zancudomyces</taxon>
    </lineage>
</organism>
<dbReference type="EMBL" id="LSSK01000613">
    <property type="protein sequence ID" value="OMH82692.1"/>
    <property type="molecule type" value="Genomic_DNA"/>
</dbReference>
<evidence type="ECO:0000256" key="1">
    <source>
        <dbReference type="ARBA" id="ARBA00004099"/>
    </source>
</evidence>
<evidence type="ECO:0000256" key="5">
    <source>
        <dbReference type="ARBA" id="ARBA00022737"/>
    </source>
</evidence>
<evidence type="ECO:0000313" key="12">
    <source>
        <dbReference type="EMBL" id="OMH82692.1"/>
    </source>
</evidence>
<accession>A0A1R1PD92</accession>
<evidence type="ECO:0000256" key="7">
    <source>
        <dbReference type="ARBA" id="ARBA00076453"/>
    </source>
</evidence>
<dbReference type="InterPro" id="IPR012952">
    <property type="entry name" value="BING4_C_dom"/>
</dbReference>
<comment type="function">
    <text evidence="1">Involved in nucleolar processing of pre-18S ribosomal RNA.</text>
</comment>
<dbReference type="GO" id="GO:0000462">
    <property type="term" value="P:maturation of SSU-rRNA from tricistronic rRNA transcript (SSU-rRNA, 5.8S rRNA, LSU-rRNA)"/>
    <property type="evidence" value="ECO:0007669"/>
    <property type="project" value="TreeGrafter"/>
</dbReference>
<dbReference type="PROSITE" id="PS50294">
    <property type="entry name" value="WD_REPEATS_REGION"/>
    <property type="match status" value="1"/>
</dbReference>
<evidence type="ECO:0000259" key="10">
    <source>
        <dbReference type="SMART" id="SM01033"/>
    </source>
</evidence>
<dbReference type="InterPro" id="IPR040315">
    <property type="entry name" value="WDR46/Utp7"/>
</dbReference>